<keyword evidence="2" id="KW-1185">Reference proteome</keyword>
<organism evidence="1 2">
    <name type="scientific">Agrococcus casei LMG 22410</name>
    <dbReference type="NCBI Taxonomy" id="1255656"/>
    <lineage>
        <taxon>Bacteria</taxon>
        <taxon>Bacillati</taxon>
        <taxon>Actinomycetota</taxon>
        <taxon>Actinomycetes</taxon>
        <taxon>Micrococcales</taxon>
        <taxon>Microbacteriaceae</taxon>
        <taxon>Agrococcus</taxon>
    </lineage>
</organism>
<name>A0A1R4GNZ0_9MICO</name>
<evidence type="ECO:0000313" key="1">
    <source>
        <dbReference type="EMBL" id="SJM69834.1"/>
    </source>
</evidence>
<dbReference type="AlphaFoldDB" id="A0A1R4GNZ0"/>
<protein>
    <submittedName>
        <fullName evidence="1">Uncharacterized protein</fullName>
    </submittedName>
</protein>
<dbReference type="Proteomes" id="UP000195787">
    <property type="component" value="Unassembled WGS sequence"/>
</dbReference>
<accession>A0A1R4GNZ0</accession>
<dbReference type="EMBL" id="FUHU01000048">
    <property type="protein sequence ID" value="SJM69834.1"/>
    <property type="molecule type" value="Genomic_DNA"/>
</dbReference>
<proteinExistence type="predicted"/>
<sequence length="269" mass="28527">MLLHSSQRVLILQADAAAQGVCDRGGLSAGNRPASPDAVDHGGCAIRAHADDANLRVDRFGCQCDASQEAAAAEGNHDSAHCWILLEQLEADGALAGDDPQIVERLDDQQPLAAGEGGRDVCGIVLRVSLHHQVDAGLTEQVDLRLRHALGDAHRHRDAEPLAHGRDRTTVVAGRVRHDSGHRGVFFAHREQRVCGASHLEAARGLQALELEHDLGARLLAEPIGAHEGSVCDEALDPLLCLPEICECGEAHASDAIDRDESASMAVST</sequence>
<gene>
    <name evidence="1" type="ORF">CZ674_13495</name>
</gene>
<reference evidence="1 2" key="1">
    <citation type="submission" date="2017-02" db="EMBL/GenBank/DDBJ databases">
        <authorList>
            <person name="Peterson S.W."/>
        </authorList>
    </citation>
    <scope>NUCLEOTIDE SEQUENCE [LARGE SCALE GENOMIC DNA]</scope>
    <source>
        <strain evidence="1 2">LMG 22410</strain>
    </source>
</reference>
<evidence type="ECO:0000313" key="2">
    <source>
        <dbReference type="Proteomes" id="UP000195787"/>
    </source>
</evidence>